<dbReference type="GO" id="GO:0016747">
    <property type="term" value="F:acyltransferase activity, transferring groups other than amino-acyl groups"/>
    <property type="evidence" value="ECO:0007669"/>
    <property type="project" value="InterPro"/>
</dbReference>
<keyword evidence="2" id="KW-0808">Transferase</keyword>
<organism evidence="2 3">
    <name type="scientific">Mycolicibacterium frederiksbergense</name>
    <dbReference type="NCBI Taxonomy" id="117567"/>
    <lineage>
        <taxon>Bacteria</taxon>
        <taxon>Bacillati</taxon>
        <taxon>Actinomycetota</taxon>
        <taxon>Actinomycetes</taxon>
        <taxon>Mycobacteriales</taxon>
        <taxon>Mycobacteriaceae</taxon>
        <taxon>Mycolicibacterium</taxon>
    </lineage>
</organism>
<feature type="domain" description="N-acetyltransferase" evidence="1">
    <location>
        <begin position="10"/>
        <end position="169"/>
    </location>
</feature>
<dbReference type="KEGG" id="mfre:EXE63_13400"/>
<reference evidence="2 3" key="1">
    <citation type="submission" date="2019-04" db="EMBL/GenBank/DDBJ databases">
        <title>Draft, Whole-Genome Sequence of the Anthracene-degrading Mycobacterium frederiksbergense LB501T, Isolated from a Polycyclic Aromatic Hydrocarbon (PAH)-Contaminated Soil.</title>
        <authorList>
            <person name="Augelletti F."/>
        </authorList>
    </citation>
    <scope>NUCLEOTIDE SEQUENCE [LARGE SCALE GENOMIC DNA]</scope>
    <source>
        <strain evidence="2 3">LB 501T</strain>
    </source>
</reference>
<name>A0A6H0SDR3_9MYCO</name>
<dbReference type="EMBL" id="CP038799">
    <property type="protein sequence ID" value="QIV85300.1"/>
    <property type="molecule type" value="Genomic_DNA"/>
</dbReference>
<dbReference type="Proteomes" id="UP000501849">
    <property type="component" value="Chromosome"/>
</dbReference>
<proteinExistence type="predicted"/>
<sequence>MREVHTARLIHTADLDAETRDDAHRMVVDAFNADGGGDPDGAFDDSDWEHALGGMHALIGHRGAIIAHGAVVQRRLLYRGAALRCGYIEAVAVREDWRGQGLATAVMDALEQVLRGAYQLGALGSSEAGLALYLPRGWQQWTGPTSVLAPTGVTRTPDDDGGVYVLPVNVDLDTSADLACDWRDGDVW</sequence>
<dbReference type="InterPro" id="IPR000182">
    <property type="entry name" value="GNAT_dom"/>
</dbReference>
<evidence type="ECO:0000313" key="2">
    <source>
        <dbReference type="EMBL" id="QIV85300.1"/>
    </source>
</evidence>
<evidence type="ECO:0000313" key="3">
    <source>
        <dbReference type="Proteomes" id="UP000501849"/>
    </source>
</evidence>
<dbReference type="CDD" id="cd04301">
    <property type="entry name" value="NAT_SF"/>
    <property type="match status" value="1"/>
</dbReference>
<dbReference type="Gene3D" id="3.40.630.30">
    <property type="match status" value="1"/>
</dbReference>
<accession>A0A6H0SDR3</accession>
<dbReference type="SUPFAM" id="SSF55729">
    <property type="entry name" value="Acyl-CoA N-acyltransferases (Nat)"/>
    <property type="match status" value="1"/>
</dbReference>
<dbReference type="AlphaFoldDB" id="A0A6H0SDR3"/>
<dbReference type="Pfam" id="PF00583">
    <property type="entry name" value="Acetyltransf_1"/>
    <property type="match status" value="1"/>
</dbReference>
<gene>
    <name evidence="2" type="ORF">EXE63_13400</name>
</gene>
<keyword evidence="3" id="KW-1185">Reference proteome</keyword>
<protein>
    <submittedName>
        <fullName evidence="2">GNAT family N-acetyltransferase</fullName>
    </submittedName>
</protein>
<dbReference type="InterPro" id="IPR016181">
    <property type="entry name" value="Acyl_CoA_acyltransferase"/>
</dbReference>
<evidence type="ECO:0000259" key="1">
    <source>
        <dbReference type="PROSITE" id="PS51186"/>
    </source>
</evidence>
<dbReference type="PROSITE" id="PS51186">
    <property type="entry name" value="GNAT"/>
    <property type="match status" value="1"/>
</dbReference>